<dbReference type="Pfam" id="PF05622">
    <property type="entry name" value="HOOK"/>
    <property type="match status" value="2"/>
</dbReference>
<dbReference type="InterPro" id="IPR008636">
    <property type="entry name" value="Hook_C"/>
</dbReference>
<keyword evidence="7" id="KW-0254">Endocytosis</keyword>
<dbReference type="GO" id="GO:0005813">
    <property type="term" value="C:centrosome"/>
    <property type="evidence" value="ECO:0007669"/>
    <property type="project" value="TreeGrafter"/>
</dbReference>
<evidence type="ECO:0000256" key="10">
    <source>
        <dbReference type="ARBA" id="ARBA00023054"/>
    </source>
</evidence>
<dbReference type="Gene3D" id="1.10.418.10">
    <property type="entry name" value="Calponin-like domain"/>
    <property type="match status" value="1"/>
</dbReference>
<dbReference type="Gene3D" id="1.10.287.1490">
    <property type="match status" value="1"/>
</dbReference>
<keyword evidence="8" id="KW-0493">Microtubule</keyword>
<dbReference type="SUPFAM" id="SSF116907">
    <property type="entry name" value="Hook domain"/>
    <property type="match status" value="1"/>
</dbReference>
<dbReference type="GO" id="GO:0005874">
    <property type="term" value="C:microtubule"/>
    <property type="evidence" value="ECO:0007669"/>
    <property type="project" value="UniProtKB-KW"/>
</dbReference>
<dbReference type="EMBL" id="QCYY01000708">
    <property type="protein sequence ID" value="ROT83262.1"/>
    <property type="molecule type" value="Genomic_DNA"/>
</dbReference>
<evidence type="ECO:0000256" key="7">
    <source>
        <dbReference type="ARBA" id="ARBA00022583"/>
    </source>
</evidence>
<gene>
    <name evidence="16" type="ORF">C7M84_023556</name>
</gene>
<evidence type="ECO:0000256" key="6">
    <source>
        <dbReference type="ARBA" id="ARBA00022490"/>
    </source>
</evidence>
<comment type="similarity">
    <text evidence="3">Belongs to the hook family.</text>
</comment>
<evidence type="ECO:0000313" key="17">
    <source>
        <dbReference type="Proteomes" id="UP000283509"/>
    </source>
</evidence>
<dbReference type="GO" id="GO:0008017">
    <property type="term" value="F:microtubule binding"/>
    <property type="evidence" value="ECO:0007669"/>
    <property type="project" value="InterPro"/>
</dbReference>
<dbReference type="InterPro" id="IPR036872">
    <property type="entry name" value="CH_dom_sf"/>
</dbReference>
<evidence type="ECO:0000256" key="8">
    <source>
        <dbReference type="ARBA" id="ARBA00022701"/>
    </source>
</evidence>
<feature type="region of interest" description="Disordered" evidence="13">
    <location>
        <begin position="772"/>
        <end position="801"/>
    </location>
</feature>
<accession>A0A423U3P3</accession>
<name>A0A423U3P3_PENVA</name>
<dbReference type="Pfam" id="PF19047">
    <property type="entry name" value="HOOK_N"/>
    <property type="match status" value="1"/>
</dbReference>
<feature type="domain" description="HOOK N-terminal" evidence="15">
    <location>
        <begin position="167"/>
        <end position="250"/>
    </location>
</feature>
<dbReference type="OrthoDB" id="49395at2759"/>
<dbReference type="GO" id="GO:0030705">
    <property type="term" value="P:cytoskeleton-dependent intracellular transport"/>
    <property type="evidence" value="ECO:0007669"/>
    <property type="project" value="InterPro"/>
</dbReference>
<feature type="domain" description="Hook C-terminal" evidence="14">
    <location>
        <begin position="652"/>
        <end position="786"/>
    </location>
</feature>
<reference evidence="16 17" key="1">
    <citation type="submission" date="2018-04" db="EMBL/GenBank/DDBJ databases">
        <authorList>
            <person name="Zhang X."/>
            <person name="Yuan J."/>
            <person name="Li F."/>
            <person name="Xiang J."/>
        </authorList>
    </citation>
    <scope>NUCLEOTIDE SEQUENCE [LARGE SCALE GENOMIC DNA]</scope>
    <source>
        <tissue evidence="16">Muscle</tissue>
    </source>
</reference>
<evidence type="ECO:0000256" key="2">
    <source>
        <dbReference type="ARBA" id="ARBA00004245"/>
    </source>
</evidence>
<dbReference type="InterPro" id="IPR043936">
    <property type="entry name" value="HOOK_N"/>
</dbReference>
<dbReference type="GO" id="GO:0051959">
    <property type="term" value="F:dynein light intermediate chain binding"/>
    <property type="evidence" value="ECO:0007669"/>
    <property type="project" value="TreeGrafter"/>
</dbReference>
<evidence type="ECO:0000256" key="11">
    <source>
        <dbReference type="ARBA" id="ARBA00023212"/>
    </source>
</evidence>
<keyword evidence="11" id="KW-0206">Cytoskeleton</keyword>
<feature type="coiled-coil region" evidence="12">
    <location>
        <begin position="280"/>
        <end position="531"/>
    </location>
</feature>
<keyword evidence="17" id="KW-1185">Reference proteome</keyword>
<keyword evidence="9" id="KW-0967">Endosome</keyword>
<evidence type="ECO:0000256" key="1">
    <source>
        <dbReference type="ARBA" id="ARBA00004177"/>
    </source>
</evidence>
<dbReference type="PANTHER" id="PTHR18947:SF39">
    <property type="entry name" value="PROTEIN HOOK"/>
    <property type="match status" value="1"/>
</dbReference>
<comment type="caution">
    <text evidence="16">The sequence shown here is derived from an EMBL/GenBank/DDBJ whole genome shotgun (WGS) entry which is preliminary data.</text>
</comment>
<evidence type="ECO:0000256" key="3">
    <source>
        <dbReference type="ARBA" id="ARBA00006946"/>
    </source>
</evidence>
<evidence type="ECO:0000256" key="12">
    <source>
        <dbReference type="SAM" id="Coils"/>
    </source>
</evidence>
<feature type="compositionally biased region" description="Polar residues" evidence="13">
    <location>
        <begin position="772"/>
        <end position="784"/>
    </location>
</feature>
<dbReference type="GO" id="GO:0005768">
    <property type="term" value="C:endosome"/>
    <property type="evidence" value="ECO:0007669"/>
    <property type="project" value="UniProtKB-SubCell"/>
</dbReference>
<reference evidence="16 17" key="2">
    <citation type="submission" date="2019-01" db="EMBL/GenBank/DDBJ databases">
        <title>The decoding of complex shrimp genome reveals the adaptation for benthos swimmer, frequently molting mechanism and breeding impact on genome.</title>
        <authorList>
            <person name="Sun Y."/>
            <person name="Gao Y."/>
            <person name="Yu Y."/>
        </authorList>
    </citation>
    <scope>NUCLEOTIDE SEQUENCE [LARGE SCALE GENOMIC DNA]</scope>
    <source>
        <tissue evidence="16">Muscle</tissue>
    </source>
</reference>
<dbReference type="FunFam" id="1.10.418.10:FF:000024">
    <property type="entry name" value="Hook homolog 3 (Drosophila)"/>
    <property type="match status" value="1"/>
</dbReference>
<comment type="subcellular location">
    <subcellularLocation>
        <location evidence="2">Cytoplasm</location>
        <location evidence="2">Cytoskeleton</location>
    </subcellularLocation>
    <subcellularLocation>
        <location evidence="1">Endosome</location>
    </subcellularLocation>
</comment>
<sequence length="801" mass="91869">MFLPAAMQSPRQRIQAYGRPFISHGARIPQALPLTLRLSMSCEGCIGHTVTSEKVYNRGLIMKDSRGRCRCHPLALVSLKIRGKNYSFPYSILLHTHRGGSRSPFGTFHGRGERWRGGAAGQTTCYILRRPLHLGNHTLLALNVYLPDPSPPFLRIPQLPCLPLPLVSNLRKVLQGIVDYFQEQLNQNIKHFPLPDLNKIGEHNDEVELGRMLQLILGCAVNCESKQQYIEAIMNMEERVQKVIMEAIQELMLRESSPGLLGPDGDPRTELGPASFHPHIKTVLEQLEAATQTRDEMMQRCLELEQQLSVLNEEKSTLSTENEKLLNRLDALETGGDLGTSTLRYKDLKKQIDGLQDELYKLETSRDEYRTKAEVLERENQEIQARNEELQQLADEARSLKDEVDALREMSERAVVYEGTMETYKKKLEELSDLKRQVRILEEKNSDYMQHNMELEEEVKKSGTWRPQLDLYKKQVAELHQKLADEAKKTDRQIFENKKLAEKMEAITQEKDRLTMERDQLKESLEELRCHISTLTSPDTTSRPPSDLSDVDLLEVIPHDIRQKLIRLQHENSMLKQRAAEGDSSEQLPVLQTLVSDLQERQNSLTQENRQLNHRIMELESEVEEAKASSVMAPMAMAAASPSRSAGGKNGDLDRKMAEQSERIASLEESLAKKESEMAAMEERYKKYLGKAKSVIKTLDPKHNPALVPDVSNLRSTIHEKERIIENLERENEKTKMIRDMEEKLITTAFYNFGMQMHRQMINQRLTTMDQGQSFLSRQRQASSRRVPMGSNVGNSEFYDY</sequence>
<keyword evidence="6" id="KW-0963">Cytoplasm</keyword>
<dbReference type="GO" id="GO:0006897">
    <property type="term" value="P:endocytosis"/>
    <property type="evidence" value="ECO:0007669"/>
    <property type="project" value="UniProtKB-KW"/>
</dbReference>
<comment type="subunit">
    <text evidence="4">Homodimer. Interacts with microtubules via its N-terminus.</text>
</comment>
<organism evidence="16 17">
    <name type="scientific">Penaeus vannamei</name>
    <name type="common">Whiteleg shrimp</name>
    <name type="synonym">Litopenaeus vannamei</name>
    <dbReference type="NCBI Taxonomy" id="6689"/>
    <lineage>
        <taxon>Eukaryota</taxon>
        <taxon>Metazoa</taxon>
        <taxon>Ecdysozoa</taxon>
        <taxon>Arthropoda</taxon>
        <taxon>Crustacea</taxon>
        <taxon>Multicrustacea</taxon>
        <taxon>Malacostraca</taxon>
        <taxon>Eumalacostraca</taxon>
        <taxon>Eucarida</taxon>
        <taxon>Decapoda</taxon>
        <taxon>Dendrobranchiata</taxon>
        <taxon>Penaeoidea</taxon>
        <taxon>Penaeidae</taxon>
        <taxon>Penaeus</taxon>
    </lineage>
</organism>
<feature type="domain" description="Hook C-terminal" evidence="14">
    <location>
        <begin position="299"/>
        <end position="628"/>
    </location>
</feature>
<feature type="coiled-coil region" evidence="12">
    <location>
        <begin position="595"/>
        <end position="745"/>
    </location>
</feature>
<dbReference type="GO" id="GO:0031122">
    <property type="term" value="P:cytoplasmic microtubule organization"/>
    <property type="evidence" value="ECO:0007669"/>
    <property type="project" value="InterPro"/>
</dbReference>
<protein>
    <recommendedName>
        <fullName evidence="5">Protein hook</fullName>
    </recommendedName>
</protein>
<evidence type="ECO:0000256" key="9">
    <source>
        <dbReference type="ARBA" id="ARBA00022753"/>
    </source>
</evidence>
<evidence type="ECO:0000259" key="15">
    <source>
        <dbReference type="Pfam" id="PF19047"/>
    </source>
</evidence>
<evidence type="ECO:0000313" key="16">
    <source>
        <dbReference type="EMBL" id="ROT83262.1"/>
    </source>
</evidence>
<dbReference type="Proteomes" id="UP000283509">
    <property type="component" value="Unassembled WGS sequence"/>
</dbReference>
<evidence type="ECO:0000256" key="13">
    <source>
        <dbReference type="SAM" id="MobiDB-lite"/>
    </source>
</evidence>
<dbReference type="AlphaFoldDB" id="A0A423U3P3"/>
<keyword evidence="10 12" id="KW-0175">Coiled coil</keyword>
<evidence type="ECO:0000256" key="5">
    <source>
        <dbReference type="ARBA" id="ARBA00018971"/>
    </source>
</evidence>
<evidence type="ECO:0000256" key="4">
    <source>
        <dbReference type="ARBA" id="ARBA00011241"/>
    </source>
</evidence>
<evidence type="ECO:0000259" key="14">
    <source>
        <dbReference type="Pfam" id="PF05622"/>
    </source>
</evidence>
<dbReference type="PANTHER" id="PTHR18947">
    <property type="entry name" value="HOOK PROTEINS"/>
    <property type="match status" value="1"/>
</dbReference>
<dbReference type="STRING" id="6689.A0A423U3P3"/>
<proteinExistence type="inferred from homology"/>